<name>A0A1G2PV35_9BACT</name>
<comment type="similarity">
    <text evidence="1">Belongs to the UPF0235 family.</text>
</comment>
<dbReference type="Gene3D" id="3.30.1200.10">
    <property type="entry name" value="YggU-like"/>
    <property type="match status" value="1"/>
</dbReference>
<accession>A0A1G2PV35</accession>
<dbReference type="AlphaFoldDB" id="A0A1G2PV35"/>
<dbReference type="NCBIfam" id="TIGR00251">
    <property type="entry name" value="DUF167 family protein"/>
    <property type="match status" value="1"/>
</dbReference>
<dbReference type="InterPro" id="IPR003746">
    <property type="entry name" value="DUF167"/>
</dbReference>
<dbReference type="SMART" id="SM01152">
    <property type="entry name" value="DUF167"/>
    <property type="match status" value="1"/>
</dbReference>
<evidence type="ECO:0000256" key="1">
    <source>
        <dbReference type="ARBA" id="ARBA00010364"/>
    </source>
</evidence>
<proteinExistence type="inferred from homology"/>
<evidence type="ECO:0000313" key="2">
    <source>
        <dbReference type="EMBL" id="OHA52184.1"/>
    </source>
</evidence>
<dbReference type="Proteomes" id="UP000176951">
    <property type="component" value="Unassembled WGS sequence"/>
</dbReference>
<sequence length="72" mass="7961">MRIFVKIKTGAKKDLVKKINVNEFMVSVKAAPVGGKANHALIRLIAEYLDISAGRIKIIGGTRSRRKTIEII</sequence>
<protein>
    <submittedName>
        <fullName evidence="2">Uncharacterized protein</fullName>
    </submittedName>
</protein>
<evidence type="ECO:0000313" key="3">
    <source>
        <dbReference type="Proteomes" id="UP000176951"/>
    </source>
</evidence>
<dbReference type="Pfam" id="PF02594">
    <property type="entry name" value="DUF167"/>
    <property type="match status" value="1"/>
</dbReference>
<dbReference type="PANTHER" id="PTHR13420:SF7">
    <property type="entry name" value="UPF0235 PROTEIN C15ORF40"/>
    <property type="match status" value="1"/>
</dbReference>
<dbReference type="GO" id="GO:0005737">
    <property type="term" value="C:cytoplasm"/>
    <property type="evidence" value="ECO:0007669"/>
    <property type="project" value="TreeGrafter"/>
</dbReference>
<dbReference type="PANTHER" id="PTHR13420">
    <property type="entry name" value="UPF0235 PROTEIN C15ORF40"/>
    <property type="match status" value="1"/>
</dbReference>
<dbReference type="InterPro" id="IPR036591">
    <property type="entry name" value="YggU-like_sf"/>
</dbReference>
<dbReference type="SUPFAM" id="SSF69786">
    <property type="entry name" value="YggU-like"/>
    <property type="match status" value="1"/>
</dbReference>
<organism evidence="2 3">
    <name type="scientific">Candidatus Terrybacteria bacterium RIFCSPLOWO2_01_FULL_40_23</name>
    <dbReference type="NCBI Taxonomy" id="1802366"/>
    <lineage>
        <taxon>Bacteria</taxon>
        <taxon>Candidatus Terryibacteriota</taxon>
    </lineage>
</organism>
<dbReference type="EMBL" id="MHSW01000012">
    <property type="protein sequence ID" value="OHA52184.1"/>
    <property type="molecule type" value="Genomic_DNA"/>
</dbReference>
<comment type="caution">
    <text evidence="2">The sequence shown here is derived from an EMBL/GenBank/DDBJ whole genome shotgun (WGS) entry which is preliminary data.</text>
</comment>
<reference evidence="2 3" key="1">
    <citation type="journal article" date="2016" name="Nat. Commun.">
        <title>Thousands of microbial genomes shed light on interconnected biogeochemical processes in an aquifer system.</title>
        <authorList>
            <person name="Anantharaman K."/>
            <person name="Brown C.T."/>
            <person name="Hug L.A."/>
            <person name="Sharon I."/>
            <person name="Castelle C.J."/>
            <person name="Probst A.J."/>
            <person name="Thomas B.C."/>
            <person name="Singh A."/>
            <person name="Wilkins M.J."/>
            <person name="Karaoz U."/>
            <person name="Brodie E.L."/>
            <person name="Williams K.H."/>
            <person name="Hubbard S.S."/>
            <person name="Banfield J.F."/>
        </authorList>
    </citation>
    <scope>NUCLEOTIDE SEQUENCE [LARGE SCALE GENOMIC DNA]</scope>
</reference>
<gene>
    <name evidence="2" type="ORF">A3A97_04725</name>
</gene>